<name>A0A653F2F5_9MYCO</name>
<evidence type="ECO:0000313" key="2">
    <source>
        <dbReference type="EMBL" id="VTP03803.1"/>
    </source>
</evidence>
<proteinExistence type="predicted"/>
<gene>
    <name evidence="2" type="ORF">BIN_B_05261</name>
</gene>
<organism evidence="2">
    <name type="scientific">Mycobacterium riyadhense</name>
    <dbReference type="NCBI Taxonomy" id="486698"/>
    <lineage>
        <taxon>Bacteria</taxon>
        <taxon>Bacillati</taxon>
        <taxon>Actinomycetota</taxon>
        <taxon>Actinomycetes</taxon>
        <taxon>Mycobacteriales</taxon>
        <taxon>Mycobacteriaceae</taxon>
        <taxon>Mycobacterium</taxon>
    </lineage>
</organism>
<feature type="region of interest" description="Disordered" evidence="1">
    <location>
        <begin position="141"/>
        <end position="170"/>
    </location>
</feature>
<dbReference type="AlphaFoldDB" id="A0A653F2F5"/>
<accession>A0A653F2F5</accession>
<dbReference type="EMBL" id="LR589174">
    <property type="protein sequence ID" value="VTP03803.1"/>
    <property type="molecule type" value="Genomic_DNA"/>
</dbReference>
<sequence>MLGQRIEESVRSRVTALTWATHHRRGGREQHKRRQAKARGQFVQMQGSIQFRPQYPLNPLAIQRFDHPIGQHPRGVDHRAQRMLSRDRGQCCGQLISVGHIHSRERDAAAQIFQFAAQLLGALGAGTAATDQQQMPAVVHGGQMARQRHTQHTRAPSDQHRAAGVKHRSS</sequence>
<reference evidence="2" key="1">
    <citation type="submission" date="2019-05" db="EMBL/GenBank/DDBJ databases">
        <authorList>
            <person name="Naeem R."/>
            <person name="Antony C."/>
            <person name="Guan Q."/>
        </authorList>
    </citation>
    <scope>NUCLEOTIDE SEQUENCE</scope>
    <source>
        <strain evidence="2">2</strain>
    </source>
</reference>
<protein>
    <submittedName>
        <fullName evidence="2">Uncharacterized protein</fullName>
    </submittedName>
</protein>
<evidence type="ECO:0000256" key="1">
    <source>
        <dbReference type="SAM" id="MobiDB-lite"/>
    </source>
</evidence>